<feature type="domain" description="AB hydrolase-1" evidence="1">
    <location>
        <begin position="29"/>
        <end position="233"/>
    </location>
</feature>
<comment type="caution">
    <text evidence="2">The sequence shown here is derived from an EMBL/GenBank/DDBJ whole genome shotgun (WGS) entry which is preliminary data.</text>
</comment>
<dbReference type="STRING" id="1794912.AXX12_15875"/>
<reference evidence="2 3" key="1">
    <citation type="submission" date="2016-02" db="EMBL/GenBank/DDBJ databases">
        <title>Anaerosporomusa subterraneum gen. nov., sp. nov., a spore-forming obligate anaerobe isolated from saprolite.</title>
        <authorList>
            <person name="Choi J.K."/>
            <person name="Shah M."/>
            <person name="Yee N."/>
        </authorList>
    </citation>
    <scope>NUCLEOTIDE SEQUENCE [LARGE SCALE GENOMIC DNA]</scope>
    <source>
        <strain evidence="2 3">RU4</strain>
    </source>
</reference>
<dbReference type="Gene3D" id="3.40.50.1820">
    <property type="entry name" value="alpha/beta hydrolase"/>
    <property type="match status" value="1"/>
</dbReference>
<evidence type="ECO:0000313" key="3">
    <source>
        <dbReference type="Proteomes" id="UP000076268"/>
    </source>
</evidence>
<dbReference type="Pfam" id="PF12697">
    <property type="entry name" value="Abhydrolase_6"/>
    <property type="match status" value="1"/>
</dbReference>
<dbReference type="SUPFAM" id="SSF53474">
    <property type="entry name" value="alpha/beta-Hydrolases"/>
    <property type="match status" value="1"/>
</dbReference>
<sequence>MQDISIQSHSGTLAGVLHPAPDPESDAVLVICHGFRGSKDGGGRAIMLADAVAAIGVTVVRFDFTPHETLTQQIAEISSVVEFCRECIGTRIFLLGRSMGGSAALAFAAQDGAVAGLCLWATPWNLDETFQLSLGEYYHKLAQGEGVVLEDEYGRASLTPKLIEDMRHYDLLSCVREIGNTPVLILHGDKDEIVPLRQAKDIYQLATGPKRLTVIEGGDHQFTYHYEQPQRELLNWLKQTMSGTKE</sequence>
<proteinExistence type="predicted"/>
<keyword evidence="3" id="KW-1185">Reference proteome</keyword>
<name>A0A154BMA4_ANASB</name>
<evidence type="ECO:0000259" key="1">
    <source>
        <dbReference type="Pfam" id="PF12697"/>
    </source>
</evidence>
<dbReference type="PANTHER" id="PTHR42886">
    <property type="entry name" value="RE40534P-RELATED"/>
    <property type="match status" value="1"/>
</dbReference>
<organism evidence="2 3">
    <name type="scientific">Anaerosporomusa subterranea</name>
    <dbReference type="NCBI Taxonomy" id="1794912"/>
    <lineage>
        <taxon>Bacteria</taxon>
        <taxon>Bacillati</taxon>
        <taxon>Bacillota</taxon>
        <taxon>Negativicutes</taxon>
        <taxon>Acetonemataceae</taxon>
        <taxon>Anaerosporomusa</taxon>
    </lineage>
</organism>
<accession>A0A154BMA4</accession>
<dbReference type="Proteomes" id="UP000076268">
    <property type="component" value="Unassembled WGS sequence"/>
</dbReference>
<dbReference type="RefSeq" id="WP_066245657.1">
    <property type="nucleotide sequence ID" value="NZ_LSGP01000026.1"/>
</dbReference>
<dbReference type="InterPro" id="IPR029058">
    <property type="entry name" value="AB_hydrolase_fold"/>
</dbReference>
<dbReference type="PANTHER" id="PTHR42886:SF53">
    <property type="entry name" value="ALPHA_BETA-HYDROLASES SUPERFAMILY PROTEIN"/>
    <property type="match status" value="1"/>
</dbReference>
<dbReference type="InterPro" id="IPR000073">
    <property type="entry name" value="AB_hydrolase_1"/>
</dbReference>
<evidence type="ECO:0000313" key="2">
    <source>
        <dbReference type="EMBL" id="KYZ75052.1"/>
    </source>
</evidence>
<dbReference type="AlphaFoldDB" id="A0A154BMA4"/>
<gene>
    <name evidence="2" type="ORF">AXX12_15875</name>
</gene>
<protein>
    <recommendedName>
        <fullName evidence="1">AB hydrolase-1 domain-containing protein</fullName>
    </recommendedName>
</protein>
<dbReference type="EMBL" id="LSGP01000026">
    <property type="protein sequence ID" value="KYZ75052.1"/>
    <property type="molecule type" value="Genomic_DNA"/>
</dbReference>